<feature type="transmembrane region" description="Helical" evidence="1">
    <location>
        <begin position="219"/>
        <end position="237"/>
    </location>
</feature>
<keyword evidence="1" id="KW-0472">Membrane</keyword>
<dbReference type="eggNOG" id="COG2978">
    <property type="taxonomic scope" value="Bacteria"/>
</dbReference>
<comment type="caution">
    <text evidence="2">The sequence shown here is derived from an EMBL/GenBank/DDBJ whole genome shotgun (WGS) entry which is preliminary data.</text>
</comment>
<protein>
    <submittedName>
        <fullName evidence="2">AbgT transporter</fullName>
    </submittedName>
</protein>
<gene>
    <name evidence="2" type="ORF">FSCG_00078</name>
</gene>
<dbReference type="GO" id="GO:0015558">
    <property type="term" value="F:secondary active p-aminobenzoyl-glutamate transmembrane transporter activity"/>
    <property type="evidence" value="ECO:0007669"/>
    <property type="project" value="InterPro"/>
</dbReference>
<dbReference type="HOGENOM" id="CLU_040132_0_0_0"/>
<evidence type="ECO:0000313" key="3">
    <source>
        <dbReference type="Proteomes" id="UP000004925"/>
    </source>
</evidence>
<feature type="transmembrane region" description="Helical" evidence="1">
    <location>
        <begin position="266"/>
        <end position="286"/>
    </location>
</feature>
<sequence length="512" mass="54849">MEKEKKKGIQRFLDFVERGGNKLPHPLTLFWIFCIIIAIISAIAAASGASVTYEGFDKKEGIIKETTLAIKSLLDADGIRYIFSSMVKNFTGFAPLGTVLVALIGIGVAEGSGLMGATMKKVVTATPKRALTAIVVLAGVMSNIASDAGYVVLIPLGAVIFLSFGRHPIAGLAAAFAGVSGGFSANLLLSTTDPLLSGITTEAAKILDPNYFVNPASNYYFMFGSTILIMIIGTFITEKIIEPRLGEYKGEVLVNHNELTAQEKKALRCAGVSVIIFCIVIGILTIPANAILRVDGALKQWTHDGLVPTLMLFFLVPGIVYGKVAGTIKNDKDVAKMMGSSLATMGGYLALAFAASQFVAYFSYTHLGTYVAVKGADFLQSIGLTGLPLIVIFVFVAAFINLFMGSASAKWAIMAPIFVPMLMRLGYTPEFTQLAYRIGDSSTNIITPLMTYFAMIVAFMQKYDKEAGMGTLISVMLPYSICFLIGWTIFLMIWFITGLPIGVEGAIHLAGV</sequence>
<dbReference type="InterPro" id="IPR004697">
    <property type="entry name" value="AbgT"/>
</dbReference>
<dbReference type="Proteomes" id="UP000004925">
    <property type="component" value="Unassembled WGS sequence"/>
</dbReference>
<feature type="transmembrane region" description="Helical" evidence="1">
    <location>
        <begin position="384"/>
        <end position="404"/>
    </location>
</feature>
<dbReference type="PANTHER" id="PTHR30282:SF0">
    <property type="entry name" value="P-AMINOBENZOYL-GLUTAMATE TRANSPORT PROTEIN"/>
    <property type="match status" value="1"/>
</dbReference>
<keyword evidence="1" id="KW-1133">Transmembrane helix</keyword>
<feature type="transmembrane region" description="Helical" evidence="1">
    <location>
        <begin position="441"/>
        <end position="460"/>
    </location>
</feature>
<evidence type="ECO:0000256" key="1">
    <source>
        <dbReference type="SAM" id="Phobius"/>
    </source>
</evidence>
<feature type="transmembrane region" description="Helical" evidence="1">
    <location>
        <begin position="345"/>
        <end position="364"/>
    </location>
</feature>
<name>A0A0M1VRV7_FUSVC</name>
<evidence type="ECO:0000313" key="2">
    <source>
        <dbReference type="EMBL" id="EEO39365.1"/>
    </source>
</evidence>
<dbReference type="GO" id="GO:1902604">
    <property type="term" value="P:p-aminobenzoyl-glutamate transmembrane transport"/>
    <property type="evidence" value="ECO:0007669"/>
    <property type="project" value="InterPro"/>
</dbReference>
<feature type="transmembrane region" description="Helical" evidence="1">
    <location>
        <begin position="411"/>
        <end position="429"/>
    </location>
</feature>
<feature type="transmembrane region" description="Helical" evidence="1">
    <location>
        <begin position="472"/>
        <end position="496"/>
    </location>
</feature>
<organism evidence="2 3">
    <name type="scientific">Fusobacterium vincentii 4_1_13</name>
    <dbReference type="NCBI Taxonomy" id="469606"/>
    <lineage>
        <taxon>Bacteria</taxon>
        <taxon>Fusobacteriati</taxon>
        <taxon>Fusobacteriota</taxon>
        <taxon>Fusobacteriia</taxon>
        <taxon>Fusobacteriales</taxon>
        <taxon>Fusobacteriaceae</taxon>
        <taxon>Fusobacterium</taxon>
    </lineage>
</organism>
<feature type="transmembrane region" description="Helical" evidence="1">
    <location>
        <begin position="306"/>
        <end position="324"/>
    </location>
</feature>
<feature type="transmembrane region" description="Helical" evidence="1">
    <location>
        <begin position="29"/>
        <end position="53"/>
    </location>
</feature>
<accession>A0A0M1VRV7</accession>
<reference evidence="2 3" key="1">
    <citation type="submission" date="2011-10" db="EMBL/GenBank/DDBJ databases">
        <title>The Genome Sequence of Fusobacterium sp. 4_1_13.</title>
        <authorList>
            <consortium name="The Broad Institute Genome Sequencing Platform"/>
            <person name="Earl A."/>
            <person name="Ward D."/>
            <person name="Feldgarden M."/>
            <person name="Gevers D."/>
            <person name="Strauss J."/>
            <person name="Ambrose C."/>
            <person name="Allen-Vercoe E."/>
            <person name="Young S.K."/>
            <person name="Zeng Q."/>
            <person name="Gargeya S."/>
            <person name="Fitzgerald M."/>
            <person name="Haas B."/>
            <person name="Abouelleil A."/>
            <person name="Alvarado L."/>
            <person name="Arachchi H.M."/>
            <person name="Berlin A."/>
            <person name="Brown A."/>
            <person name="Chapman S.B."/>
            <person name="Chen Z."/>
            <person name="Dunbar C."/>
            <person name="Freedman E."/>
            <person name="Gearin G."/>
            <person name="Goldberg J."/>
            <person name="Griggs A."/>
            <person name="Gujja S."/>
            <person name="Heiman D."/>
            <person name="Howarth C."/>
            <person name="Larson L."/>
            <person name="Lui A."/>
            <person name="MacDonald P.J."/>
            <person name="Montmayeur A."/>
            <person name="Murphy C."/>
            <person name="Neiman D."/>
            <person name="Pearson M."/>
            <person name="Priest M."/>
            <person name="Roberts A."/>
            <person name="Saif S."/>
            <person name="Shea T."/>
            <person name="Shenoy N."/>
            <person name="Sisk P."/>
            <person name="Stolte C."/>
            <person name="Sykes S."/>
            <person name="Wortman J."/>
            <person name="Nusbaum C."/>
            <person name="Birren B."/>
        </authorList>
    </citation>
    <scope>NUCLEOTIDE SEQUENCE [LARGE SCALE GENOMIC DNA]</scope>
    <source>
        <strain evidence="2 3">4_1_13</strain>
    </source>
</reference>
<dbReference type="PANTHER" id="PTHR30282">
    <property type="entry name" value="P-AMINOBENZOYL GLUTAMATE TRANSPORTER"/>
    <property type="match status" value="1"/>
</dbReference>
<dbReference type="RefSeq" id="WP_008802465.1">
    <property type="nucleotide sequence ID" value="NZ_KQ235735.1"/>
</dbReference>
<dbReference type="Pfam" id="PF03806">
    <property type="entry name" value="ABG_transport"/>
    <property type="match status" value="1"/>
</dbReference>
<feature type="transmembrane region" description="Helical" evidence="1">
    <location>
        <begin position="90"/>
        <end position="109"/>
    </location>
</feature>
<dbReference type="EMBL" id="ACDE02000013">
    <property type="protein sequence ID" value="EEO39365.1"/>
    <property type="molecule type" value="Genomic_DNA"/>
</dbReference>
<dbReference type="AlphaFoldDB" id="A0A0M1VRV7"/>
<feature type="transmembrane region" description="Helical" evidence="1">
    <location>
        <begin position="129"/>
        <end position="162"/>
    </location>
</feature>
<keyword evidence="1" id="KW-0812">Transmembrane</keyword>
<proteinExistence type="predicted"/>